<accession>A0A210PFN8</accession>
<organism evidence="4 5">
    <name type="scientific">Mizuhopecten yessoensis</name>
    <name type="common">Japanese scallop</name>
    <name type="synonym">Patinopecten yessoensis</name>
    <dbReference type="NCBI Taxonomy" id="6573"/>
    <lineage>
        <taxon>Eukaryota</taxon>
        <taxon>Metazoa</taxon>
        <taxon>Spiralia</taxon>
        <taxon>Lophotrochozoa</taxon>
        <taxon>Mollusca</taxon>
        <taxon>Bivalvia</taxon>
        <taxon>Autobranchia</taxon>
        <taxon>Pteriomorphia</taxon>
        <taxon>Pectinida</taxon>
        <taxon>Pectinoidea</taxon>
        <taxon>Pectinidae</taxon>
        <taxon>Mizuhopecten</taxon>
    </lineage>
</organism>
<evidence type="ECO:0000256" key="1">
    <source>
        <dbReference type="SAM" id="Coils"/>
    </source>
</evidence>
<dbReference type="InterPro" id="IPR029071">
    <property type="entry name" value="Ubiquitin-like_domsf"/>
</dbReference>
<keyword evidence="5" id="KW-1185">Reference proteome</keyword>
<dbReference type="STRING" id="6573.A0A210PFN8"/>
<dbReference type="InterPro" id="IPR042774">
    <property type="entry name" value="UBXN6_PUB"/>
</dbReference>
<dbReference type="SUPFAM" id="SSF143503">
    <property type="entry name" value="PUG domain-like"/>
    <property type="match status" value="1"/>
</dbReference>
<evidence type="ECO:0000313" key="4">
    <source>
        <dbReference type="EMBL" id="OWF35304.1"/>
    </source>
</evidence>
<dbReference type="GO" id="GO:0005737">
    <property type="term" value="C:cytoplasm"/>
    <property type="evidence" value="ECO:0007669"/>
    <property type="project" value="TreeGrafter"/>
</dbReference>
<dbReference type="PANTHER" id="PTHR23153">
    <property type="entry name" value="UBX-RELATED"/>
    <property type="match status" value="1"/>
</dbReference>
<sequence length="431" mass="48531">MAAIKRFFQKRKLNVTFKRAGDGHRLSEESRPTPRTVTREPVQSVPRQETSREAQKAAEAALLRTQAAVSQRAKMKQEMEAELRQQEQTIAAGEAARAGPAKVELDSAPVLSHILYTCPDIGPAVLPKNEIYNYIEEFLLKQIGEEPEMTSALMIHTLNKDKEKVGICIETLVKILGNIIANPGEEKYRKIRLTTKAFTEKIDPLKGSNEFLQAAGFHIVSQLVNGTEENFYVMDEVIAQDSERLTGLKEVLLAAEPIKPQLDRDLKVYHPSQQASKFDIPNEFYNVNPEEIKKEHQRRQEAVEKLGMLRTKAMRERDELRELRKYRFTLIRVRMTDGMLLQGTFKAQEKVSALFSFVRENLATDWIPFQLLSVGQKLDEDNTFAEAGLVPAVVVTFTLDQTLVADLKAQQGAGAGSAILKPEIMTLVATL</sequence>
<dbReference type="CDD" id="cd10460">
    <property type="entry name" value="PUB_UBXD1"/>
    <property type="match status" value="1"/>
</dbReference>
<comment type="caution">
    <text evidence="4">The sequence shown here is derived from an EMBL/GenBank/DDBJ whole genome shotgun (WGS) entry which is preliminary data.</text>
</comment>
<evidence type="ECO:0000256" key="2">
    <source>
        <dbReference type="SAM" id="MobiDB-lite"/>
    </source>
</evidence>
<name>A0A210PFN8_MIZYE</name>
<feature type="compositionally biased region" description="Basic and acidic residues" evidence="2">
    <location>
        <begin position="20"/>
        <end position="32"/>
    </location>
</feature>
<evidence type="ECO:0000313" key="5">
    <source>
        <dbReference type="Proteomes" id="UP000242188"/>
    </source>
</evidence>
<dbReference type="EMBL" id="NEDP02076733">
    <property type="protein sequence ID" value="OWF35304.1"/>
    <property type="molecule type" value="Genomic_DNA"/>
</dbReference>
<dbReference type="PROSITE" id="PS50033">
    <property type="entry name" value="UBX"/>
    <property type="match status" value="1"/>
</dbReference>
<dbReference type="OrthoDB" id="49605at2759"/>
<evidence type="ECO:0000259" key="3">
    <source>
        <dbReference type="PROSITE" id="PS50033"/>
    </source>
</evidence>
<feature type="region of interest" description="Disordered" evidence="2">
    <location>
        <begin position="20"/>
        <end position="53"/>
    </location>
</feature>
<dbReference type="SMART" id="SM00166">
    <property type="entry name" value="UBX"/>
    <property type="match status" value="1"/>
</dbReference>
<gene>
    <name evidence="4" type="ORF">KP79_PYT12063</name>
</gene>
<dbReference type="InterPro" id="IPR036339">
    <property type="entry name" value="PUB-like_dom_sf"/>
</dbReference>
<dbReference type="Pfam" id="PF00789">
    <property type="entry name" value="UBX"/>
    <property type="match status" value="1"/>
</dbReference>
<dbReference type="Pfam" id="PF09409">
    <property type="entry name" value="PUB"/>
    <property type="match status" value="1"/>
</dbReference>
<dbReference type="CDD" id="cd16119">
    <property type="entry name" value="UBX_UBXN6"/>
    <property type="match status" value="1"/>
</dbReference>
<feature type="coiled-coil region" evidence="1">
    <location>
        <begin position="69"/>
        <end position="96"/>
    </location>
</feature>
<dbReference type="Proteomes" id="UP000242188">
    <property type="component" value="Unassembled WGS sequence"/>
</dbReference>
<dbReference type="AlphaFoldDB" id="A0A210PFN8"/>
<reference evidence="4 5" key="1">
    <citation type="journal article" date="2017" name="Nat. Ecol. Evol.">
        <title>Scallop genome provides insights into evolution of bilaterian karyotype and development.</title>
        <authorList>
            <person name="Wang S."/>
            <person name="Zhang J."/>
            <person name="Jiao W."/>
            <person name="Li J."/>
            <person name="Xun X."/>
            <person name="Sun Y."/>
            <person name="Guo X."/>
            <person name="Huan P."/>
            <person name="Dong B."/>
            <person name="Zhang L."/>
            <person name="Hu X."/>
            <person name="Sun X."/>
            <person name="Wang J."/>
            <person name="Zhao C."/>
            <person name="Wang Y."/>
            <person name="Wang D."/>
            <person name="Huang X."/>
            <person name="Wang R."/>
            <person name="Lv J."/>
            <person name="Li Y."/>
            <person name="Zhang Z."/>
            <person name="Liu B."/>
            <person name="Lu W."/>
            <person name="Hui Y."/>
            <person name="Liang J."/>
            <person name="Zhou Z."/>
            <person name="Hou R."/>
            <person name="Li X."/>
            <person name="Liu Y."/>
            <person name="Li H."/>
            <person name="Ning X."/>
            <person name="Lin Y."/>
            <person name="Zhao L."/>
            <person name="Xing Q."/>
            <person name="Dou J."/>
            <person name="Li Y."/>
            <person name="Mao J."/>
            <person name="Guo H."/>
            <person name="Dou H."/>
            <person name="Li T."/>
            <person name="Mu C."/>
            <person name="Jiang W."/>
            <person name="Fu Q."/>
            <person name="Fu X."/>
            <person name="Miao Y."/>
            <person name="Liu J."/>
            <person name="Yu Q."/>
            <person name="Li R."/>
            <person name="Liao H."/>
            <person name="Li X."/>
            <person name="Kong Y."/>
            <person name="Jiang Z."/>
            <person name="Chourrout D."/>
            <person name="Li R."/>
            <person name="Bao Z."/>
        </authorList>
    </citation>
    <scope>NUCLEOTIDE SEQUENCE [LARGE SCALE GENOMIC DNA]</scope>
    <source>
        <strain evidence="4 5">PY_sf001</strain>
    </source>
</reference>
<proteinExistence type="predicted"/>
<dbReference type="InterPro" id="IPR001012">
    <property type="entry name" value="UBX_dom"/>
</dbReference>
<dbReference type="PANTHER" id="PTHR23153:SF38">
    <property type="entry name" value="UBX DOMAIN-CONTAINING PROTEIN 6"/>
    <property type="match status" value="1"/>
</dbReference>
<dbReference type="SUPFAM" id="SSF54236">
    <property type="entry name" value="Ubiquitin-like"/>
    <property type="match status" value="1"/>
</dbReference>
<dbReference type="SMART" id="SM00580">
    <property type="entry name" value="PUG"/>
    <property type="match status" value="1"/>
</dbReference>
<feature type="domain" description="UBX" evidence="3">
    <location>
        <begin position="324"/>
        <end position="397"/>
    </location>
</feature>
<protein>
    <submittedName>
        <fullName evidence="4">UBX domain-containing protein 6</fullName>
    </submittedName>
</protein>
<keyword evidence="1" id="KW-0175">Coiled coil</keyword>
<dbReference type="Gene3D" id="3.10.20.90">
    <property type="entry name" value="Phosphatidylinositol 3-kinase Catalytic Subunit, Chain A, domain 1"/>
    <property type="match status" value="1"/>
</dbReference>
<dbReference type="Gene3D" id="1.20.58.2190">
    <property type="match status" value="1"/>
</dbReference>
<dbReference type="InterPro" id="IPR018997">
    <property type="entry name" value="PUB_domain"/>
</dbReference>